<dbReference type="InterPro" id="IPR029044">
    <property type="entry name" value="Nucleotide-diphossugar_trans"/>
</dbReference>
<dbReference type="InterPro" id="IPR050834">
    <property type="entry name" value="Glycosyltransf_2"/>
</dbReference>
<organism evidence="3 4">
    <name type="scientific">Microlunatus parietis</name>
    <dbReference type="NCBI Taxonomy" id="682979"/>
    <lineage>
        <taxon>Bacteria</taxon>
        <taxon>Bacillati</taxon>
        <taxon>Actinomycetota</taxon>
        <taxon>Actinomycetes</taxon>
        <taxon>Propionibacteriales</taxon>
        <taxon>Propionibacteriaceae</taxon>
        <taxon>Microlunatus</taxon>
    </lineage>
</organism>
<dbReference type="Pfam" id="PF00535">
    <property type="entry name" value="Glycos_transf_2"/>
    <property type="match status" value="1"/>
</dbReference>
<dbReference type="Proteomes" id="UP000569914">
    <property type="component" value="Unassembled WGS sequence"/>
</dbReference>
<feature type="transmembrane region" description="Helical" evidence="1">
    <location>
        <begin position="257"/>
        <end position="278"/>
    </location>
</feature>
<name>A0A7Y9LBL3_9ACTN</name>
<gene>
    <name evidence="3" type="ORF">BKA15_002099</name>
</gene>
<dbReference type="AlphaFoldDB" id="A0A7Y9LBL3"/>
<keyword evidence="4" id="KW-1185">Reference proteome</keyword>
<dbReference type="CDD" id="cd02525">
    <property type="entry name" value="Succinoglycan_BP_ExoA"/>
    <property type="match status" value="1"/>
</dbReference>
<evidence type="ECO:0000256" key="1">
    <source>
        <dbReference type="SAM" id="Phobius"/>
    </source>
</evidence>
<dbReference type="EMBL" id="JACCBU010000001">
    <property type="protein sequence ID" value="NYE70770.1"/>
    <property type="molecule type" value="Genomic_DNA"/>
</dbReference>
<dbReference type="GO" id="GO:0016740">
    <property type="term" value="F:transferase activity"/>
    <property type="evidence" value="ECO:0007669"/>
    <property type="project" value="UniProtKB-KW"/>
</dbReference>
<evidence type="ECO:0000259" key="2">
    <source>
        <dbReference type="Pfam" id="PF00535"/>
    </source>
</evidence>
<reference evidence="3 4" key="1">
    <citation type="submission" date="2020-07" db="EMBL/GenBank/DDBJ databases">
        <title>Sequencing the genomes of 1000 actinobacteria strains.</title>
        <authorList>
            <person name="Klenk H.-P."/>
        </authorList>
    </citation>
    <scope>NUCLEOTIDE SEQUENCE [LARGE SCALE GENOMIC DNA]</scope>
    <source>
        <strain evidence="3 4">DSM 22083</strain>
    </source>
</reference>
<evidence type="ECO:0000313" key="3">
    <source>
        <dbReference type="EMBL" id="NYE70770.1"/>
    </source>
</evidence>
<evidence type="ECO:0000313" key="4">
    <source>
        <dbReference type="Proteomes" id="UP000569914"/>
    </source>
</evidence>
<dbReference type="Gene3D" id="3.90.550.10">
    <property type="entry name" value="Spore Coat Polysaccharide Biosynthesis Protein SpsA, Chain A"/>
    <property type="match status" value="1"/>
</dbReference>
<dbReference type="SUPFAM" id="SSF53448">
    <property type="entry name" value="Nucleotide-diphospho-sugar transferases"/>
    <property type="match status" value="1"/>
</dbReference>
<feature type="transmembrane region" description="Helical" evidence="1">
    <location>
        <begin position="318"/>
        <end position="337"/>
    </location>
</feature>
<accession>A0A7Y9LBL3</accession>
<dbReference type="PANTHER" id="PTHR43685:SF2">
    <property type="entry name" value="GLYCOSYLTRANSFERASE 2-LIKE DOMAIN-CONTAINING PROTEIN"/>
    <property type="match status" value="1"/>
</dbReference>
<dbReference type="PANTHER" id="PTHR43685">
    <property type="entry name" value="GLYCOSYLTRANSFERASE"/>
    <property type="match status" value="1"/>
</dbReference>
<keyword evidence="1" id="KW-1133">Transmembrane helix</keyword>
<comment type="caution">
    <text evidence="3">The sequence shown here is derived from an EMBL/GenBank/DDBJ whole genome shotgun (WGS) entry which is preliminary data.</text>
</comment>
<proteinExistence type="predicted"/>
<keyword evidence="1" id="KW-0812">Transmembrane</keyword>
<protein>
    <submittedName>
        <fullName evidence="3">Glycosyltransferase involved in cell wall biosynthesis</fullName>
    </submittedName>
</protein>
<feature type="domain" description="Glycosyltransferase 2-like" evidence="2">
    <location>
        <begin position="19"/>
        <end position="149"/>
    </location>
</feature>
<feature type="transmembrane region" description="Helical" evidence="1">
    <location>
        <begin position="284"/>
        <end position="306"/>
    </location>
</feature>
<sequence>MTSAMPSPETVDQDHPGVSVVMPVLNEERYLATSVGRVLQQDYPGELEVILSVAPSQDRTAEIAAELAAADARVRVVDNPAGKTPAALNVGIAAATYDVVVRVDGHGELTDHYIARAVEVLRRTGAANVGGVMDAVGETPFERAVAYGYNSPLGLGGSTFHLENSPEGPADTVYLGVFRKADLLAVGGFDESMHRAQDWELNYRLRKSGRSIWFSPDLRVTYRPRSSLAALAKQFYETGKWRREVCRRYPETASRRYLAPPTAVAGIAGGSLLGLLGLATPAGWLKLGFLAPLGYLLLVLGGALTAPKSLDPAARARLPLVLAVMHLCWGAGFIVGLRTPPSEMSGQKR</sequence>
<keyword evidence="3" id="KW-0808">Transferase</keyword>
<dbReference type="InterPro" id="IPR001173">
    <property type="entry name" value="Glyco_trans_2-like"/>
</dbReference>
<keyword evidence="1" id="KW-0472">Membrane</keyword>